<gene>
    <name evidence="2" type="ORF">F5147DRAFT_813420</name>
</gene>
<organism evidence="2 3">
    <name type="scientific">Suillus discolor</name>
    <dbReference type="NCBI Taxonomy" id="1912936"/>
    <lineage>
        <taxon>Eukaryota</taxon>
        <taxon>Fungi</taxon>
        <taxon>Dikarya</taxon>
        <taxon>Basidiomycota</taxon>
        <taxon>Agaricomycotina</taxon>
        <taxon>Agaricomycetes</taxon>
        <taxon>Agaricomycetidae</taxon>
        <taxon>Boletales</taxon>
        <taxon>Suillineae</taxon>
        <taxon>Suillaceae</taxon>
        <taxon>Suillus</taxon>
    </lineage>
</organism>
<feature type="transmembrane region" description="Helical" evidence="1">
    <location>
        <begin position="18"/>
        <end position="35"/>
    </location>
</feature>
<sequence length="189" mass="20414">MTAEGPCITQLEFIFSKYTSVVAGVAVIAVIAVMMRKITAIASSFSIPKHVDLDVINNSTSDIIITGTVRISSFWPEKTLSIVHKAGCSCIVGSQLINCQEELTSLSLSICKRRPLFSGDGNKDARISGMSTLCCCAVGQHNYICNSHGTAKHHNEEPVYVKDMSDGSDWSHLAALYPVLRYGLTGTNL</sequence>
<keyword evidence="1" id="KW-0812">Transmembrane</keyword>
<evidence type="ECO:0000313" key="2">
    <source>
        <dbReference type="EMBL" id="KAG2100204.1"/>
    </source>
</evidence>
<keyword evidence="1" id="KW-1133">Transmembrane helix</keyword>
<dbReference type="EMBL" id="JABBWM010000055">
    <property type="protein sequence ID" value="KAG2100204.1"/>
    <property type="molecule type" value="Genomic_DNA"/>
</dbReference>
<dbReference type="AlphaFoldDB" id="A0A9P7F1T8"/>
<protein>
    <submittedName>
        <fullName evidence="2">Uncharacterized protein</fullName>
    </submittedName>
</protein>
<dbReference type="RefSeq" id="XP_041289464.1">
    <property type="nucleotide sequence ID" value="XM_041443493.1"/>
</dbReference>
<evidence type="ECO:0000256" key="1">
    <source>
        <dbReference type="SAM" id="Phobius"/>
    </source>
</evidence>
<keyword evidence="3" id="KW-1185">Reference proteome</keyword>
<name>A0A9P7F1T8_9AGAM</name>
<reference evidence="2" key="1">
    <citation type="journal article" date="2020" name="New Phytol.">
        <title>Comparative genomics reveals dynamic genome evolution in host specialist ectomycorrhizal fungi.</title>
        <authorList>
            <person name="Lofgren L.A."/>
            <person name="Nguyen N.H."/>
            <person name="Vilgalys R."/>
            <person name="Ruytinx J."/>
            <person name="Liao H.L."/>
            <person name="Branco S."/>
            <person name="Kuo A."/>
            <person name="LaButti K."/>
            <person name="Lipzen A."/>
            <person name="Andreopoulos W."/>
            <person name="Pangilinan J."/>
            <person name="Riley R."/>
            <person name="Hundley H."/>
            <person name="Na H."/>
            <person name="Barry K."/>
            <person name="Grigoriev I.V."/>
            <person name="Stajich J.E."/>
            <person name="Kennedy P.G."/>
        </authorList>
    </citation>
    <scope>NUCLEOTIDE SEQUENCE</scope>
    <source>
        <strain evidence="2">FC423</strain>
    </source>
</reference>
<keyword evidence="1" id="KW-0472">Membrane</keyword>
<comment type="caution">
    <text evidence="2">The sequence shown here is derived from an EMBL/GenBank/DDBJ whole genome shotgun (WGS) entry which is preliminary data.</text>
</comment>
<evidence type="ECO:0000313" key="3">
    <source>
        <dbReference type="Proteomes" id="UP000823399"/>
    </source>
</evidence>
<dbReference type="GeneID" id="64705752"/>
<dbReference type="Proteomes" id="UP000823399">
    <property type="component" value="Unassembled WGS sequence"/>
</dbReference>
<accession>A0A9P7F1T8</accession>
<proteinExistence type="predicted"/>